<keyword evidence="4 6" id="KW-0472">Membrane</keyword>
<dbReference type="GO" id="GO:0022857">
    <property type="term" value="F:transmembrane transporter activity"/>
    <property type="evidence" value="ECO:0000318"/>
    <property type="project" value="GO_Central"/>
</dbReference>
<dbReference type="EnsemblMetazoa" id="HelroT84379">
    <property type="protein sequence ID" value="HelroP84379"/>
    <property type="gene ID" value="HelroG84379"/>
</dbReference>
<dbReference type="PANTHER" id="PTHR23423">
    <property type="entry name" value="ORGANIC SOLUTE TRANSPORTER-RELATED"/>
    <property type="match status" value="1"/>
</dbReference>
<reference evidence="7 9" key="2">
    <citation type="journal article" date="2013" name="Nature">
        <title>Insights into bilaterian evolution from three spiralian genomes.</title>
        <authorList>
            <person name="Simakov O."/>
            <person name="Marletaz F."/>
            <person name="Cho S.J."/>
            <person name="Edsinger-Gonzales E."/>
            <person name="Havlak P."/>
            <person name="Hellsten U."/>
            <person name="Kuo D.H."/>
            <person name="Larsson T."/>
            <person name="Lv J."/>
            <person name="Arendt D."/>
            <person name="Savage R."/>
            <person name="Osoegawa K."/>
            <person name="de Jong P."/>
            <person name="Grimwood J."/>
            <person name="Chapman J.A."/>
            <person name="Shapiro H."/>
            <person name="Aerts A."/>
            <person name="Otillar R.P."/>
            <person name="Terry A.Y."/>
            <person name="Boore J.L."/>
            <person name="Grigoriev I.V."/>
            <person name="Lindberg D.R."/>
            <person name="Seaver E.C."/>
            <person name="Weisblat D.A."/>
            <person name="Putnam N.H."/>
            <person name="Rokhsar D.S."/>
        </authorList>
    </citation>
    <scope>NUCLEOTIDE SEQUENCE</scope>
</reference>
<keyword evidence="3 6" id="KW-1133">Transmembrane helix</keyword>
<feature type="region of interest" description="Disordered" evidence="5">
    <location>
        <begin position="1"/>
        <end position="26"/>
    </location>
</feature>
<feature type="transmembrane region" description="Helical" evidence="6">
    <location>
        <begin position="212"/>
        <end position="234"/>
    </location>
</feature>
<evidence type="ECO:0008006" key="10">
    <source>
        <dbReference type="Google" id="ProtNLM"/>
    </source>
</evidence>
<dbReference type="eggNOG" id="KOG2641">
    <property type="taxonomic scope" value="Eukaryota"/>
</dbReference>
<dbReference type="EMBL" id="AMQM01005908">
    <property type="status" value="NOT_ANNOTATED_CDS"/>
    <property type="molecule type" value="Genomic_DNA"/>
</dbReference>
<feature type="transmembrane region" description="Helical" evidence="6">
    <location>
        <begin position="82"/>
        <end position="104"/>
    </location>
</feature>
<dbReference type="OrthoDB" id="5348404at2759"/>
<evidence type="ECO:0000256" key="6">
    <source>
        <dbReference type="SAM" id="Phobius"/>
    </source>
</evidence>
<dbReference type="KEGG" id="hro:HELRODRAFT_84379"/>
<evidence type="ECO:0000256" key="1">
    <source>
        <dbReference type="ARBA" id="ARBA00004141"/>
    </source>
</evidence>
<evidence type="ECO:0000256" key="5">
    <source>
        <dbReference type="SAM" id="MobiDB-lite"/>
    </source>
</evidence>
<evidence type="ECO:0000313" key="9">
    <source>
        <dbReference type="Proteomes" id="UP000015101"/>
    </source>
</evidence>
<evidence type="ECO:0000256" key="3">
    <source>
        <dbReference type="ARBA" id="ARBA00022989"/>
    </source>
</evidence>
<dbReference type="AlphaFoldDB" id="T1G5I1"/>
<proteinExistence type="predicted"/>
<feature type="compositionally biased region" description="Polar residues" evidence="5">
    <location>
        <begin position="1"/>
        <end position="10"/>
    </location>
</feature>
<sequence>MQINRNLSHQQHQHDHTNSTSSPTPDSLINDITLQPIATQIFLETSAARAIAGMFAVTAIIITCIQIYNHLRYYACPNEQRWIVRILFIAPIYSIDSWFGLMFFKNDYYIYFNAFRDCYEAFVIYNFLSLCYEYLGGEGHIMAELQGKSISSSWLHATCCLAGRQYTITFLRFCKQATLQFCVVKPVVAMAIIILHPLGYYEDGDFSAKGSYLYITIINNVSVSLALYALFLFFSSTNQLLRSHDPLLKFVAVKSIIFLSFWQGVLLAILEMVGVISAVRLSTDSSIAVGTVAAGYQNFLICVEMFLAAILLRFAFPHATYKKERGTSKEGALSIGRRTLQSISSNLKETMNPRDIVVDALHNFHPNYQHYVQHST</sequence>
<dbReference type="InParanoid" id="T1G5I1"/>
<dbReference type="GO" id="GO:0016020">
    <property type="term" value="C:membrane"/>
    <property type="evidence" value="ECO:0000318"/>
    <property type="project" value="GO_Central"/>
</dbReference>
<dbReference type="InterPro" id="IPR005178">
    <property type="entry name" value="Ostalpha/TMEM184C"/>
</dbReference>
<feature type="transmembrane region" description="Helical" evidence="6">
    <location>
        <begin position="255"/>
        <end position="276"/>
    </location>
</feature>
<dbReference type="EMBL" id="KB097144">
    <property type="protein sequence ID" value="ESN98536.1"/>
    <property type="molecule type" value="Genomic_DNA"/>
</dbReference>
<feature type="transmembrane region" description="Helical" evidence="6">
    <location>
        <begin position="296"/>
        <end position="316"/>
    </location>
</feature>
<protein>
    <recommendedName>
        <fullName evidence="10">Transmembrane protein 184B</fullName>
    </recommendedName>
</protein>
<dbReference type="Proteomes" id="UP000015101">
    <property type="component" value="Unassembled WGS sequence"/>
</dbReference>
<reference evidence="8" key="3">
    <citation type="submission" date="2015-06" db="UniProtKB">
        <authorList>
            <consortium name="EnsemblMetazoa"/>
        </authorList>
    </citation>
    <scope>IDENTIFICATION</scope>
</reference>
<feature type="transmembrane region" description="Helical" evidence="6">
    <location>
        <begin position="181"/>
        <end position="200"/>
    </location>
</feature>
<evidence type="ECO:0000313" key="8">
    <source>
        <dbReference type="EnsemblMetazoa" id="HelroP84379"/>
    </source>
</evidence>
<accession>T1G5I1</accession>
<reference evidence="9" key="1">
    <citation type="submission" date="2012-12" db="EMBL/GenBank/DDBJ databases">
        <authorList>
            <person name="Hellsten U."/>
            <person name="Grimwood J."/>
            <person name="Chapman J.A."/>
            <person name="Shapiro H."/>
            <person name="Aerts A."/>
            <person name="Otillar R.P."/>
            <person name="Terry A.Y."/>
            <person name="Boore J.L."/>
            <person name="Simakov O."/>
            <person name="Marletaz F."/>
            <person name="Cho S.-J."/>
            <person name="Edsinger-Gonzales E."/>
            <person name="Havlak P."/>
            <person name="Kuo D.-H."/>
            <person name="Larsson T."/>
            <person name="Lv J."/>
            <person name="Arendt D."/>
            <person name="Savage R."/>
            <person name="Osoegawa K."/>
            <person name="de Jong P."/>
            <person name="Lindberg D.R."/>
            <person name="Seaver E.C."/>
            <person name="Weisblat D.A."/>
            <person name="Putnam N.H."/>
            <person name="Grigoriev I.V."/>
            <person name="Rokhsar D.S."/>
        </authorList>
    </citation>
    <scope>NUCLEOTIDE SEQUENCE</scope>
</reference>
<dbReference type="STRING" id="6412.T1G5I1"/>
<dbReference type="OMA" id="IIKPIMA"/>
<evidence type="ECO:0000256" key="4">
    <source>
        <dbReference type="ARBA" id="ARBA00023136"/>
    </source>
</evidence>
<feature type="transmembrane region" description="Helical" evidence="6">
    <location>
        <begin position="50"/>
        <end position="70"/>
    </location>
</feature>
<dbReference type="CTD" id="20216328"/>
<comment type="subcellular location">
    <subcellularLocation>
        <location evidence="1">Membrane</location>
        <topology evidence="1">Multi-pass membrane protein</topology>
    </subcellularLocation>
</comment>
<keyword evidence="9" id="KW-1185">Reference proteome</keyword>
<evidence type="ECO:0000256" key="2">
    <source>
        <dbReference type="ARBA" id="ARBA00022692"/>
    </source>
</evidence>
<dbReference type="SMART" id="SM01417">
    <property type="entry name" value="Solute_trans_a"/>
    <property type="match status" value="1"/>
</dbReference>
<evidence type="ECO:0000313" key="7">
    <source>
        <dbReference type="EMBL" id="ESN98536.1"/>
    </source>
</evidence>
<gene>
    <name evidence="8" type="primary">20216328</name>
    <name evidence="7" type="ORF">HELRODRAFT_84379</name>
</gene>
<organism evidence="8 9">
    <name type="scientific">Helobdella robusta</name>
    <name type="common">Californian leech</name>
    <dbReference type="NCBI Taxonomy" id="6412"/>
    <lineage>
        <taxon>Eukaryota</taxon>
        <taxon>Metazoa</taxon>
        <taxon>Spiralia</taxon>
        <taxon>Lophotrochozoa</taxon>
        <taxon>Annelida</taxon>
        <taxon>Clitellata</taxon>
        <taxon>Hirudinea</taxon>
        <taxon>Rhynchobdellida</taxon>
        <taxon>Glossiphoniidae</taxon>
        <taxon>Helobdella</taxon>
    </lineage>
</organism>
<dbReference type="Pfam" id="PF03619">
    <property type="entry name" value="Solute_trans_a"/>
    <property type="match status" value="1"/>
</dbReference>
<name>T1G5I1_HELRO</name>
<dbReference type="RefSeq" id="XP_009023315.1">
    <property type="nucleotide sequence ID" value="XM_009025067.1"/>
</dbReference>
<keyword evidence="2 6" id="KW-0812">Transmembrane</keyword>
<dbReference type="GeneID" id="20216328"/>
<dbReference type="HOGENOM" id="CLU_012923_3_0_1"/>